<name>A0A2W4QTU5_9GAMM</name>
<dbReference type="EMBL" id="QJPH01000527">
    <property type="protein sequence ID" value="PZN71298.1"/>
    <property type="molecule type" value="Genomic_DNA"/>
</dbReference>
<evidence type="ECO:0000313" key="2">
    <source>
        <dbReference type="Proteomes" id="UP000249396"/>
    </source>
</evidence>
<proteinExistence type="predicted"/>
<organism evidence="1 2">
    <name type="scientific">Candidatus Methylumidiphilus alinenensis</name>
    <dbReference type="NCBI Taxonomy" id="2202197"/>
    <lineage>
        <taxon>Bacteria</taxon>
        <taxon>Pseudomonadati</taxon>
        <taxon>Pseudomonadota</taxon>
        <taxon>Gammaproteobacteria</taxon>
        <taxon>Methylococcales</taxon>
        <taxon>Candidatus Methylumidiphilus</taxon>
    </lineage>
</organism>
<accession>A0A2W4QTU5</accession>
<dbReference type="AlphaFoldDB" id="A0A2W4QTU5"/>
<comment type="caution">
    <text evidence="1">The sequence shown here is derived from an EMBL/GenBank/DDBJ whole genome shotgun (WGS) entry which is preliminary data.</text>
</comment>
<protein>
    <submittedName>
        <fullName evidence="1">Uncharacterized protein</fullName>
    </submittedName>
</protein>
<reference evidence="1 2" key="1">
    <citation type="journal article" date="2018" name="Aquat. Microb. Ecol.">
        <title>Gammaproteobacterial methanotrophs dominate.</title>
        <authorList>
            <person name="Rissanen A.J."/>
            <person name="Saarenheimo J."/>
            <person name="Tiirola M."/>
            <person name="Peura S."/>
            <person name="Aalto S.L."/>
            <person name="Karvinen A."/>
            <person name="Nykanen H."/>
        </authorList>
    </citation>
    <scope>NUCLEOTIDE SEQUENCE [LARGE SCALE GENOMIC DNA]</scope>
    <source>
        <strain evidence="1">AMbin10</strain>
    </source>
</reference>
<sequence>MADFKLSLQDCMTKQGLIDDSVLSCMKTGIKPSEIEPAAKANGAIIHENQGVASQSQPRQPGFIERLIAPSQDAMRYAQSMSDKLQDTPACALFRETILEAGKGSRYQGSTLNKM</sequence>
<gene>
    <name evidence="1" type="ORF">DM484_26715</name>
</gene>
<dbReference type="Proteomes" id="UP000249396">
    <property type="component" value="Unassembled WGS sequence"/>
</dbReference>
<evidence type="ECO:0000313" key="1">
    <source>
        <dbReference type="EMBL" id="PZN71298.1"/>
    </source>
</evidence>